<keyword evidence="3" id="KW-1185">Reference proteome</keyword>
<evidence type="ECO:0000313" key="2">
    <source>
        <dbReference type="EMBL" id="KAG8385016.1"/>
    </source>
</evidence>
<feature type="compositionally biased region" description="Acidic residues" evidence="1">
    <location>
        <begin position="151"/>
        <end position="175"/>
    </location>
</feature>
<dbReference type="AlphaFoldDB" id="A0AAV6XPV5"/>
<comment type="caution">
    <text evidence="2">The sequence shown here is derived from an EMBL/GenBank/DDBJ whole genome shotgun (WGS) entry which is preliminary data.</text>
</comment>
<protein>
    <submittedName>
        <fullName evidence="2">Uncharacterized protein</fullName>
    </submittedName>
</protein>
<name>A0AAV6XPV5_9LAMI</name>
<evidence type="ECO:0000256" key="1">
    <source>
        <dbReference type="SAM" id="MobiDB-lite"/>
    </source>
</evidence>
<feature type="compositionally biased region" description="Basic and acidic residues" evidence="1">
    <location>
        <begin position="65"/>
        <end position="80"/>
    </location>
</feature>
<gene>
    <name evidence="2" type="ORF">BUALT_Bualt04G0179000</name>
</gene>
<dbReference type="EMBL" id="WHWC01000004">
    <property type="protein sequence ID" value="KAG8385016.1"/>
    <property type="molecule type" value="Genomic_DNA"/>
</dbReference>
<dbReference type="PANTHER" id="PTHR36899:SF3">
    <property type="entry name" value="F13K23.8 PROTEIN"/>
    <property type="match status" value="1"/>
</dbReference>
<accession>A0AAV6XPV5</accession>
<feature type="region of interest" description="Disordered" evidence="1">
    <location>
        <begin position="107"/>
        <end position="186"/>
    </location>
</feature>
<feature type="compositionally biased region" description="Basic and acidic residues" evidence="1">
    <location>
        <begin position="177"/>
        <end position="186"/>
    </location>
</feature>
<feature type="region of interest" description="Disordered" evidence="1">
    <location>
        <begin position="44"/>
        <end position="88"/>
    </location>
</feature>
<dbReference type="PANTHER" id="PTHR36899">
    <property type="entry name" value="OS04G0395700 PROTEIN"/>
    <property type="match status" value="1"/>
</dbReference>
<dbReference type="Proteomes" id="UP000826271">
    <property type="component" value="Unassembled WGS sequence"/>
</dbReference>
<reference evidence="2" key="1">
    <citation type="submission" date="2019-10" db="EMBL/GenBank/DDBJ databases">
        <authorList>
            <person name="Zhang R."/>
            <person name="Pan Y."/>
            <person name="Wang J."/>
            <person name="Ma R."/>
            <person name="Yu S."/>
        </authorList>
    </citation>
    <scope>NUCLEOTIDE SEQUENCE</scope>
    <source>
        <strain evidence="2">LA-IB0</strain>
        <tissue evidence="2">Leaf</tissue>
    </source>
</reference>
<feature type="compositionally biased region" description="Basic and acidic residues" evidence="1">
    <location>
        <begin position="44"/>
        <end position="58"/>
    </location>
</feature>
<proteinExistence type="predicted"/>
<feature type="compositionally biased region" description="Basic and acidic residues" evidence="1">
    <location>
        <begin position="107"/>
        <end position="146"/>
    </location>
</feature>
<organism evidence="2 3">
    <name type="scientific">Buddleja alternifolia</name>
    <dbReference type="NCBI Taxonomy" id="168488"/>
    <lineage>
        <taxon>Eukaryota</taxon>
        <taxon>Viridiplantae</taxon>
        <taxon>Streptophyta</taxon>
        <taxon>Embryophyta</taxon>
        <taxon>Tracheophyta</taxon>
        <taxon>Spermatophyta</taxon>
        <taxon>Magnoliopsida</taxon>
        <taxon>eudicotyledons</taxon>
        <taxon>Gunneridae</taxon>
        <taxon>Pentapetalae</taxon>
        <taxon>asterids</taxon>
        <taxon>lamiids</taxon>
        <taxon>Lamiales</taxon>
        <taxon>Scrophulariaceae</taxon>
        <taxon>Buddlejeae</taxon>
        <taxon>Buddleja</taxon>
    </lineage>
</organism>
<sequence length="186" mass="21126">MVKQDLQSISIHCSERRYALSCDKERQIQGPICIDESSMANMRKVEEGSAFPEKRKLDLPNSINKSREEKEEVKEEDKPNPTKKQKLTITPENVICSYVIDDKVVESKDGKENCKADENENKDEHYKVEPETVNRDDGITMVDKGKGILIEESDEEADEDDDDDSSDDSDSDFSDGLDTHSEDDAF</sequence>
<evidence type="ECO:0000313" key="3">
    <source>
        <dbReference type="Proteomes" id="UP000826271"/>
    </source>
</evidence>